<comment type="caution">
    <text evidence="1">The sequence shown here is derived from an EMBL/GenBank/DDBJ whole genome shotgun (WGS) entry which is preliminary data.</text>
</comment>
<keyword evidence="2" id="KW-1185">Reference proteome</keyword>
<sequence>MSSIHPLSEASPNTGPVTPRRLPTSPVKPGSPRSSVKSSGLRSSKSEYGIASITRTNSRSSITKPKPGTSTTSSVRKSSKKLSLSSSRSSIGLASVLQDPESAKKIDFLKYRKVSLTPVRRTTIAEGDEDDSLLPSSPFEQYPGMANGVPDKYNTPKASSTRFLSDKDSREGSETPRAVQTPRQQHSVLRTPSTTKTKYLLDLATPAEVANVRFSPSELSDSTPTQRSQKDEHTTNSQECLLDLDFPAVTPRSVPTMSSRQVESLKAGYLSEIATLKAELAGKDAELMALRQSLRQSEERNVVMEQRCEHESDRLEKIAKELHLQYSKKHETKVIALKKQLETKWETKLEQSERIIEELKEELEIERKEKGDLVQYCEQYLHLVHGHPAG</sequence>
<evidence type="ECO:0000313" key="1">
    <source>
        <dbReference type="EMBL" id="KAK9237577.1"/>
    </source>
</evidence>
<gene>
    <name evidence="1" type="ORF">V1525DRAFT_155101</name>
</gene>
<dbReference type="Proteomes" id="UP001433508">
    <property type="component" value="Unassembled WGS sequence"/>
</dbReference>
<protein>
    <submittedName>
        <fullName evidence="1">Uncharacterized protein</fullName>
    </submittedName>
</protein>
<accession>A0ACC3T3E0</accession>
<reference evidence="2" key="1">
    <citation type="journal article" date="2024" name="Front. Bioeng. Biotechnol.">
        <title>Genome-scale model development and genomic sequencing of the oleaginous clade Lipomyces.</title>
        <authorList>
            <person name="Czajka J.J."/>
            <person name="Han Y."/>
            <person name="Kim J."/>
            <person name="Mondo S.J."/>
            <person name="Hofstad B.A."/>
            <person name="Robles A."/>
            <person name="Haridas S."/>
            <person name="Riley R."/>
            <person name="LaButti K."/>
            <person name="Pangilinan J."/>
            <person name="Andreopoulos W."/>
            <person name="Lipzen A."/>
            <person name="Yan J."/>
            <person name="Wang M."/>
            <person name="Ng V."/>
            <person name="Grigoriev I.V."/>
            <person name="Spatafora J.W."/>
            <person name="Magnuson J.K."/>
            <person name="Baker S.E."/>
            <person name="Pomraning K.R."/>
        </authorList>
    </citation>
    <scope>NUCLEOTIDE SEQUENCE [LARGE SCALE GENOMIC DNA]</scope>
    <source>
        <strain evidence="2">CBS 7786</strain>
    </source>
</reference>
<name>A0ACC3T3E0_LIPKO</name>
<proteinExistence type="predicted"/>
<organism evidence="1 2">
    <name type="scientific">Lipomyces kononenkoae</name>
    <name type="common">Yeast</name>
    <dbReference type="NCBI Taxonomy" id="34357"/>
    <lineage>
        <taxon>Eukaryota</taxon>
        <taxon>Fungi</taxon>
        <taxon>Dikarya</taxon>
        <taxon>Ascomycota</taxon>
        <taxon>Saccharomycotina</taxon>
        <taxon>Lipomycetes</taxon>
        <taxon>Lipomycetales</taxon>
        <taxon>Lipomycetaceae</taxon>
        <taxon>Lipomyces</taxon>
    </lineage>
</organism>
<evidence type="ECO:0000313" key="2">
    <source>
        <dbReference type="Proteomes" id="UP001433508"/>
    </source>
</evidence>
<dbReference type="EMBL" id="MU971367">
    <property type="protein sequence ID" value="KAK9237577.1"/>
    <property type="molecule type" value="Genomic_DNA"/>
</dbReference>